<keyword evidence="2" id="KW-1185">Reference proteome</keyword>
<dbReference type="Proteomes" id="UP000307440">
    <property type="component" value="Unassembled WGS sequence"/>
</dbReference>
<feature type="non-terminal residue" evidence="1">
    <location>
        <position position="55"/>
    </location>
</feature>
<dbReference type="AlphaFoldDB" id="A0A5C3KWY2"/>
<evidence type="ECO:0000313" key="2">
    <source>
        <dbReference type="Proteomes" id="UP000307440"/>
    </source>
</evidence>
<reference evidence="1 2" key="1">
    <citation type="journal article" date="2019" name="Nat. Ecol. Evol.">
        <title>Megaphylogeny resolves global patterns of mushroom evolution.</title>
        <authorList>
            <person name="Varga T."/>
            <person name="Krizsan K."/>
            <person name="Foldi C."/>
            <person name="Dima B."/>
            <person name="Sanchez-Garcia M."/>
            <person name="Sanchez-Ramirez S."/>
            <person name="Szollosi G.J."/>
            <person name="Szarkandi J.G."/>
            <person name="Papp V."/>
            <person name="Albert L."/>
            <person name="Andreopoulos W."/>
            <person name="Angelini C."/>
            <person name="Antonin V."/>
            <person name="Barry K.W."/>
            <person name="Bougher N.L."/>
            <person name="Buchanan P."/>
            <person name="Buyck B."/>
            <person name="Bense V."/>
            <person name="Catcheside P."/>
            <person name="Chovatia M."/>
            <person name="Cooper J."/>
            <person name="Damon W."/>
            <person name="Desjardin D."/>
            <person name="Finy P."/>
            <person name="Geml J."/>
            <person name="Haridas S."/>
            <person name="Hughes K."/>
            <person name="Justo A."/>
            <person name="Karasinski D."/>
            <person name="Kautmanova I."/>
            <person name="Kiss B."/>
            <person name="Kocsube S."/>
            <person name="Kotiranta H."/>
            <person name="LaButti K.M."/>
            <person name="Lechner B.E."/>
            <person name="Liimatainen K."/>
            <person name="Lipzen A."/>
            <person name="Lukacs Z."/>
            <person name="Mihaltcheva S."/>
            <person name="Morgado L.N."/>
            <person name="Niskanen T."/>
            <person name="Noordeloos M.E."/>
            <person name="Ohm R.A."/>
            <person name="Ortiz-Santana B."/>
            <person name="Ovrebo C."/>
            <person name="Racz N."/>
            <person name="Riley R."/>
            <person name="Savchenko A."/>
            <person name="Shiryaev A."/>
            <person name="Soop K."/>
            <person name="Spirin V."/>
            <person name="Szebenyi C."/>
            <person name="Tomsovsky M."/>
            <person name="Tulloss R.E."/>
            <person name="Uehling J."/>
            <person name="Grigoriev I.V."/>
            <person name="Vagvolgyi C."/>
            <person name="Papp T."/>
            <person name="Martin F.M."/>
            <person name="Miettinen O."/>
            <person name="Hibbett D.S."/>
            <person name="Nagy L.G."/>
        </authorList>
    </citation>
    <scope>NUCLEOTIDE SEQUENCE [LARGE SCALE GENOMIC DNA]</scope>
    <source>
        <strain evidence="1 2">CBS 121175</strain>
    </source>
</reference>
<evidence type="ECO:0000313" key="1">
    <source>
        <dbReference type="EMBL" id="TFK25179.1"/>
    </source>
</evidence>
<gene>
    <name evidence="1" type="ORF">FA15DRAFT_573575</name>
</gene>
<name>A0A5C3KWY2_COPMA</name>
<sequence>SEPTKRYSNELAAYTLRQFSAANSRLDDKKKSKLSKLPGSYSRILHAERLASMLG</sequence>
<organism evidence="1 2">
    <name type="scientific">Coprinopsis marcescibilis</name>
    <name type="common">Agaric fungus</name>
    <name type="synonym">Psathyrella marcescibilis</name>
    <dbReference type="NCBI Taxonomy" id="230819"/>
    <lineage>
        <taxon>Eukaryota</taxon>
        <taxon>Fungi</taxon>
        <taxon>Dikarya</taxon>
        <taxon>Basidiomycota</taxon>
        <taxon>Agaricomycotina</taxon>
        <taxon>Agaricomycetes</taxon>
        <taxon>Agaricomycetidae</taxon>
        <taxon>Agaricales</taxon>
        <taxon>Agaricineae</taxon>
        <taxon>Psathyrellaceae</taxon>
        <taxon>Coprinopsis</taxon>
    </lineage>
</organism>
<feature type="non-terminal residue" evidence="1">
    <location>
        <position position="1"/>
    </location>
</feature>
<dbReference type="EMBL" id="ML210189">
    <property type="protein sequence ID" value="TFK25179.1"/>
    <property type="molecule type" value="Genomic_DNA"/>
</dbReference>
<proteinExistence type="predicted"/>
<accession>A0A5C3KWY2</accession>
<protein>
    <submittedName>
        <fullName evidence="1">Uncharacterized protein</fullName>
    </submittedName>
</protein>